<proteinExistence type="predicted"/>
<accession>A0A930V142</accession>
<protein>
    <submittedName>
        <fullName evidence="2">Uncharacterized protein</fullName>
    </submittedName>
</protein>
<dbReference type="EMBL" id="JADIVZ010000012">
    <property type="protein sequence ID" value="MBF4163467.1"/>
    <property type="molecule type" value="Genomic_DNA"/>
</dbReference>
<evidence type="ECO:0000256" key="1">
    <source>
        <dbReference type="SAM" id="SignalP"/>
    </source>
</evidence>
<dbReference type="AlphaFoldDB" id="A0A930V142"/>
<sequence>MKAVRFSMLRVSRVGLASSIATLLGAVVLAVPAAADTDPGAPVAHDDAYTLYPDEAVVPLRVEANDTPTGEVRIHDFERPERDTGVVLYVEAGTLFADVSHFAPLGTVVVHYDVIDGQSRTSAPATITLTVEQDPSRGPVAVDDDFTDRRIMGGGSYVLDVLANDTDPFGRELTITGCSDARRASDETTAGVVTVAADARTVTLAVPARLLGRKVRASFSCTITNGTRTASEVATFQTTPVERVRVHRTGEPRQISFTNPNHGFVRIYLGRHPSAHRWSLGVHRVAPGQTQILRTDERLTRYRVAYGKQQIFFMRGSRAIRQR</sequence>
<dbReference type="Pfam" id="PF17963">
    <property type="entry name" value="Big_9"/>
    <property type="match status" value="1"/>
</dbReference>
<evidence type="ECO:0000313" key="3">
    <source>
        <dbReference type="Proteomes" id="UP000656804"/>
    </source>
</evidence>
<keyword evidence="1" id="KW-0732">Signal</keyword>
<keyword evidence="3" id="KW-1185">Reference proteome</keyword>
<reference evidence="2" key="1">
    <citation type="submission" date="2020-11" db="EMBL/GenBank/DDBJ databases">
        <title>Nocardioides sp. CBS4Y-1, whole genome shotgun sequence.</title>
        <authorList>
            <person name="Tuo L."/>
        </authorList>
    </citation>
    <scope>NUCLEOTIDE SEQUENCE</scope>
    <source>
        <strain evidence="2">CBS4Y-1</strain>
    </source>
</reference>
<organism evidence="2 3">
    <name type="scientific">Nocardioides acrostichi</name>
    <dbReference type="NCBI Taxonomy" id="2784339"/>
    <lineage>
        <taxon>Bacteria</taxon>
        <taxon>Bacillati</taxon>
        <taxon>Actinomycetota</taxon>
        <taxon>Actinomycetes</taxon>
        <taxon>Propionibacteriales</taxon>
        <taxon>Nocardioidaceae</taxon>
        <taxon>Nocardioides</taxon>
    </lineage>
</organism>
<name>A0A930V142_9ACTN</name>
<dbReference type="RefSeq" id="WP_194504732.1">
    <property type="nucleotide sequence ID" value="NZ_JADIVZ010000012.1"/>
</dbReference>
<feature type="chain" id="PRO_5039335694" evidence="1">
    <location>
        <begin position="34"/>
        <end position="323"/>
    </location>
</feature>
<comment type="caution">
    <text evidence="2">The sequence shown here is derived from an EMBL/GenBank/DDBJ whole genome shotgun (WGS) entry which is preliminary data.</text>
</comment>
<dbReference type="Proteomes" id="UP000656804">
    <property type="component" value="Unassembled WGS sequence"/>
</dbReference>
<evidence type="ECO:0000313" key="2">
    <source>
        <dbReference type="EMBL" id="MBF4163467.1"/>
    </source>
</evidence>
<feature type="signal peptide" evidence="1">
    <location>
        <begin position="1"/>
        <end position="33"/>
    </location>
</feature>
<gene>
    <name evidence="2" type="ORF">ISG29_17400</name>
</gene>